<organism evidence="2 3">
    <name type="scientific">Pseudomonas phage SM1</name>
    <dbReference type="NCBI Taxonomy" id="1772332"/>
    <lineage>
        <taxon>Viruses</taxon>
        <taxon>Duplodnaviria</taxon>
        <taxon>Heunggongvirae</taxon>
        <taxon>Uroviricota</taxon>
        <taxon>Caudoviricetes</taxon>
        <taxon>Samunavirus</taxon>
        <taxon>Samunavirus SM1</taxon>
    </lineage>
</organism>
<protein>
    <submittedName>
        <fullName evidence="2">Uncharacterized protein</fullName>
    </submittedName>
</protein>
<sequence length="74" mass="7695">MSGGLSFFKAAVVYLFLGGLLLGPVAGDRARACPNEPMQFSLVVAVVIWPAMLGMSVTAGKLPKSNVSNCEVPL</sequence>
<reference evidence="2 3" key="1">
    <citation type="submission" date="2015-12" db="EMBL/GenBank/DDBJ databases">
        <title>In silico genomic study of Pseudomonas phage SM1.</title>
        <authorList>
            <person name="Zawawi N.A.M."/>
            <person name="Mat-Arip Y."/>
            <person name="Wan-Jauhari W.K."/>
            <person name="Fauzi A.A."/>
            <person name="Yee F.J."/>
        </authorList>
    </citation>
    <scope>NUCLEOTIDE SEQUENCE [LARGE SCALE GENOMIC DNA]</scope>
</reference>
<evidence type="ECO:0000256" key="1">
    <source>
        <dbReference type="SAM" id="Phobius"/>
    </source>
</evidence>
<proteinExistence type="predicted"/>
<dbReference type="EMBL" id="KU245542">
    <property type="protein sequence ID" value="ALT58092.1"/>
    <property type="molecule type" value="Genomic_DNA"/>
</dbReference>
<gene>
    <name evidence="2" type="ORF">SM1_0100</name>
</gene>
<name>A0A0U2SAP4_9CAUD</name>
<keyword evidence="1" id="KW-0472">Membrane</keyword>
<evidence type="ECO:0000313" key="3">
    <source>
        <dbReference type="Proteomes" id="UP000224832"/>
    </source>
</evidence>
<feature type="transmembrane region" description="Helical" evidence="1">
    <location>
        <begin position="40"/>
        <end position="59"/>
    </location>
</feature>
<keyword evidence="1" id="KW-0812">Transmembrane</keyword>
<evidence type="ECO:0000313" key="2">
    <source>
        <dbReference type="EMBL" id="ALT58092.1"/>
    </source>
</evidence>
<dbReference type="Proteomes" id="UP000224832">
    <property type="component" value="Segment"/>
</dbReference>
<keyword evidence="1" id="KW-1133">Transmembrane helix</keyword>
<keyword evidence="3" id="KW-1185">Reference proteome</keyword>
<accession>A0A0U2SAP4</accession>